<reference evidence="3 4" key="1">
    <citation type="journal article" date="2024" name="Nat. Commun.">
        <title>Phylogenomics reveals the evolutionary origins of lichenization in chlorophyte algae.</title>
        <authorList>
            <person name="Puginier C."/>
            <person name="Libourel C."/>
            <person name="Otte J."/>
            <person name="Skaloud P."/>
            <person name="Haon M."/>
            <person name="Grisel S."/>
            <person name="Petersen M."/>
            <person name="Berrin J.G."/>
            <person name="Delaux P.M."/>
            <person name="Dal Grande F."/>
            <person name="Keller J."/>
        </authorList>
    </citation>
    <scope>NUCLEOTIDE SEQUENCE [LARGE SCALE GENOMIC DNA]</scope>
    <source>
        <strain evidence="3 4">SAG 245.80</strain>
    </source>
</reference>
<dbReference type="Proteomes" id="UP001445335">
    <property type="component" value="Unassembled WGS sequence"/>
</dbReference>
<sequence length="155" mass="16236">MPSCSACTQRLAPNIPRLRRLPATQASPGDTGQQTDSGLLQEEELLQRDMARYQQRASAAPQSPLPAEQGAAPSALDAAKDALDKLLIADFFAVLAILAWLGVGVAAKVTLDSSALLDAWFPLWPLVFQPAIGVLMLGALVSGAVGWARENSSGG</sequence>
<feature type="region of interest" description="Disordered" evidence="1">
    <location>
        <begin position="15"/>
        <end position="39"/>
    </location>
</feature>
<feature type="transmembrane region" description="Helical" evidence="2">
    <location>
        <begin position="86"/>
        <end position="107"/>
    </location>
</feature>
<gene>
    <name evidence="3" type="ORF">WJX81_005185</name>
</gene>
<proteinExistence type="predicted"/>
<dbReference type="EMBL" id="JALJOU010000082">
    <property type="protein sequence ID" value="KAK9822857.1"/>
    <property type="molecule type" value="Genomic_DNA"/>
</dbReference>
<feature type="transmembrane region" description="Helical" evidence="2">
    <location>
        <begin position="127"/>
        <end position="148"/>
    </location>
</feature>
<name>A0AAW1QNM7_9CHLO</name>
<feature type="region of interest" description="Disordered" evidence="1">
    <location>
        <begin position="51"/>
        <end position="74"/>
    </location>
</feature>
<keyword evidence="2" id="KW-0812">Transmembrane</keyword>
<dbReference type="AlphaFoldDB" id="A0AAW1QNM7"/>
<evidence type="ECO:0000313" key="3">
    <source>
        <dbReference type="EMBL" id="KAK9822857.1"/>
    </source>
</evidence>
<accession>A0AAW1QNM7</accession>
<keyword evidence="4" id="KW-1185">Reference proteome</keyword>
<organism evidence="3 4">
    <name type="scientific">Elliptochloris bilobata</name>
    <dbReference type="NCBI Taxonomy" id="381761"/>
    <lineage>
        <taxon>Eukaryota</taxon>
        <taxon>Viridiplantae</taxon>
        <taxon>Chlorophyta</taxon>
        <taxon>core chlorophytes</taxon>
        <taxon>Trebouxiophyceae</taxon>
        <taxon>Trebouxiophyceae incertae sedis</taxon>
        <taxon>Elliptochloris clade</taxon>
        <taxon>Elliptochloris</taxon>
    </lineage>
</organism>
<evidence type="ECO:0000256" key="2">
    <source>
        <dbReference type="SAM" id="Phobius"/>
    </source>
</evidence>
<feature type="compositionally biased region" description="Polar residues" evidence="1">
    <location>
        <begin position="24"/>
        <end position="38"/>
    </location>
</feature>
<protein>
    <submittedName>
        <fullName evidence="3">Uncharacterized protein</fullName>
    </submittedName>
</protein>
<keyword evidence="2" id="KW-0472">Membrane</keyword>
<comment type="caution">
    <text evidence="3">The sequence shown here is derived from an EMBL/GenBank/DDBJ whole genome shotgun (WGS) entry which is preliminary data.</text>
</comment>
<keyword evidence="2" id="KW-1133">Transmembrane helix</keyword>
<evidence type="ECO:0000313" key="4">
    <source>
        <dbReference type="Proteomes" id="UP001445335"/>
    </source>
</evidence>
<evidence type="ECO:0000256" key="1">
    <source>
        <dbReference type="SAM" id="MobiDB-lite"/>
    </source>
</evidence>